<dbReference type="SUPFAM" id="SSF53850">
    <property type="entry name" value="Periplasmic binding protein-like II"/>
    <property type="match status" value="1"/>
</dbReference>
<comment type="caution">
    <text evidence="6">The sequence shown here is derived from an EMBL/GenBank/DDBJ whole genome shotgun (WGS) entry which is preliminary data.</text>
</comment>
<feature type="non-terminal residue" evidence="6">
    <location>
        <position position="1"/>
    </location>
</feature>
<dbReference type="SUPFAM" id="SSF56112">
    <property type="entry name" value="Protein kinase-like (PK-like)"/>
    <property type="match status" value="1"/>
</dbReference>
<feature type="compositionally biased region" description="Low complexity" evidence="4">
    <location>
        <begin position="184"/>
        <end position="196"/>
    </location>
</feature>
<gene>
    <name evidence="6" type="ORF">FFZ77_20145</name>
</gene>
<protein>
    <submittedName>
        <fullName evidence="6">Transporter substrate-binding domain-containing protein</fullName>
    </submittedName>
</protein>
<dbReference type="EMBL" id="VDEQ01000222">
    <property type="protein sequence ID" value="MQS37855.1"/>
    <property type="molecule type" value="Genomic_DNA"/>
</dbReference>
<dbReference type="Pfam" id="PF00069">
    <property type="entry name" value="Pkinase"/>
    <property type="match status" value="1"/>
</dbReference>
<dbReference type="PROSITE" id="PS50011">
    <property type="entry name" value="PROTEIN_KINASE_DOM"/>
    <property type="match status" value="1"/>
</dbReference>
<reference evidence="6 7" key="1">
    <citation type="submission" date="2019-06" db="EMBL/GenBank/DDBJ databases">
        <title>Comparative genomics and metabolomics analyses of clavulanic acid producing Streptomyces species provides insight into specialized metabolism and evolution of beta-lactam biosynthetic gene clusters.</title>
        <authorList>
            <person name="Moore M.A."/>
            <person name="Cruz-Morales P."/>
            <person name="Barona Gomez F."/>
            <person name="Kapil T."/>
        </authorList>
    </citation>
    <scope>NUCLEOTIDE SEQUENCE [LARGE SCALE GENOMIC DNA]</scope>
    <source>
        <strain evidence="6 7">T-272</strain>
    </source>
</reference>
<evidence type="ECO:0000256" key="1">
    <source>
        <dbReference type="ARBA" id="ARBA00008874"/>
    </source>
</evidence>
<dbReference type="RefSeq" id="WP_153484971.1">
    <property type="nucleotide sequence ID" value="NZ_VDEQ01000222.1"/>
</dbReference>
<dbReference type="InterPro" id="IPR051931">
    <property type="entry name" value="PAK3-like"/>
</dbReference>
<organism evidence="6 7">
    <name type="scientific">Streptomyces katsurahamanus</name>
    <dbReference type="NCBI Taxonomy" id="2577098"/>
    <lineage>
        <taxon>Bacteria</taxon>
        <taxon>Bacillati</taxon>
        <taxon>Actinomycetota</taxon>
        <taxon>Actinomycetes</taxon>
        <taxon>Kitasatosporales</taxon>
        <taxon>Streptomycetaceae</taxon>
        <taxon>Streptomyces</taxon>
    </lineage>
</organism>
<dbReference type="Proteomes" id="UP000460558">
    <property type="component" value="Unassembled WGS sequence"/>
</dbReference>
<feature type="compositionally biased region" description="Low complexity" evidence="4">
    <location>
        <begin position="206"/>
        <end position="221"/>
    </location>
</feature>
<evidence type="ECO:0000313" key="6">
    <source>
        <dbReference type="EMBL" id="MQS37855.1"/>
    </source>
</evidence>
<evidence type="ECO:0000256" key="4">
    <source>
        <dbReference type="SAM" id="MobiDB-lite"/>
    </source>
</evidence>
<dbReference type="InterPro" id="IPR011009">
    <property type="entry name" value="Kinase-like_dom_sf"/>
</dbReference>
<comment type="similarity">
    <text evidence="1">Belongs to the protein kinase superfamily. STE Ser/Thr protein kinase family. STE20 subfamily.</text>
</comment>
<evidence type="ECO:0000256" key="2">
    <source>
        <dbReference type="ARBA" id="ARBA00022741"/>
    </source>
</evidence>
<dbReference type="PANTHER" id="PTHR45832:SF22">
    <property type="entry name" value="SERINE_THREONINE-PROTEIN KINASE SAMKA-RELATED"/>
    <property type="match status" value="1"/>
</dbReference>
<dbReference type="InterPro" id="IPR008271">
    <property type="entry name" value="Ser/Thr_kinase_AS"/>
</dbReference>
<accession>A0ABW9NX59</accession>
<evidence type="ECO:0000313" key="7">
    <source>
        <dbReference type="Proteomes" id="UP000460558"/>
    </source>
</evidence>
<dbReference type="Gene3D" id="3.40.190.10">
    <property type="entry name" value="Periplasmic binding protein-like II"/>
    <property type="match status" value="2"/>
</dbReference>
<dbReference type="PANTHER" id="PTHR45832">
    <property type="entry name" value="SERINE/THREONINE-PROTEIN KINASE SAMKA-RELATED-RELATED"/>
    <property type="match status" value="1"/>
</dbReference>
<keyword evidence="2" id="KW-0547">Nucleotide-binding</keyword>
<keyword evidence="7" id="KW-1185">Reference proteome</keyword>
<feature type="region of interest" description="Disordered" evidence="4">
    <location>
        <begin position="184"/>
        <end position="233"/>
    </location>
</feature>
<proteinExistence type="inferred from homology"/>
<dbReference type="Gene3D" id="1.10.510.10">
    <property type="entry name" value="Transferase(Phosphotransferase) domain 1"/>
    <property type="match status" value="1"/>
</dbReference>
<evidence type="ECO:0000256" key="3">
    <source>
        <dbReference type="ARBA" id="ARBA00022840"/>
    </source>
</evidence>
<sequence>YPWLVMELVPGGSLQDRLNRGVLTPQEAARVGRGVLAGLRAAHAADIQHRDIKPANVLLRPDGRPVLTDFGIAAIRDSTALTVTGSVIGTPDYMAPERVSGQDGGPAADLWSLALMLYESVEGRHPLRRANPLATFAAVLSEEVPPPSKAGPLTAALTAVLVRDPEARPDAGTLEELLATAEAEAAAPSAPGTPTSYPLAPPARTPPSSASASASAPVPDSVSPPSPPRPTPMWRRRVPVYAAAVVAMSIGGVLLWNLLPGDGDDTNSSGGGKSTGSRTAGANDGQKITIGIKFDQPGLGLKGAKGGYKGFDVDVATYIARALGHDPDDITWKEAGASEREEMLVRGEVDFVVATYVMNDRRKGEVDFVGPYLVARQDILMRVDDMSIARAADLNGKKVCSVVGSSSLTNLKTKVAPEAEIEERDSFTRCLTDLNNRAVDAVTTDDAILAGYAAQNPDKYRLGGFRLTEERYGIGIHRESHLKAGIETALEKMQADGSWKKAVDKHLPLLRRDTPLA</sequence>
<dbReference type="SMART" id="SM00062">
    <property type="entry name" value="PBPb"/>
    <property type="match status" value="1"/>
</dbReference>
<dbReference type="CDD" id="cd13690">
    <property type="entry name" value="PBP2_GluB"/>
    <property type="match status" value="1"/>
</dbReference>
<keyword evidence="3" id="KW-0067">ATP-binding</keyword>
<dbReference type="PROSITE" id="PS00108">
    <property type="entry name" value="PROTEIN_KINASE_ST"/>
    <property type="match status" value="1"/>
</dbReference>
<evidence type="ECO:0000259" key="5">
    <source>
        <dbReference type="PROSITE" id="PS50011"/>
    </source>
</evidence>
<name>A0ABW9NX59_9ACTN</name>
<dbReference type="Pfam" id="PF00497">
    <property type="entry name" value="SBP_bac_3"/>
    <property type="match status" value="1"/>
</dbReference>
<feature type="compositionally biased region" description="Pro residues" evidence="4">
    <location>
        <begin position="222"/>
        <end position="231"/>
    </location>
</feature>
<dbReference type="CDD" id="cd14014">
    <property type="entry name" value="STKc_PknB_like"/>
    <property type="match status" value="1"/>
</dbReference>
<feature type="domain" description="Protein kinase" evidence="5">
    <location>
        <begin position="1"/>
        <end position="178"/>
    </location>
</feature>
<dbReference type="InterPro" id="IPR000719">
    <property type="entry name" value="Prot_kinase_dom"/>
</dbReference>
<dbReference type="InterPro" id="IPR001638">
    <property type="entry name" value="Solute-binding_3/MltF_N"/>
</dbReference>
<dbReference type="SMART" id="SM00220">
    <property type="entry name" value="S_TKc"/>
    <property type="match status" value="1"/>
</dbReference>